<keyword evidence="5" id="KW-1185">Reference proteome</keyword>
<dbReference type="Gene3D" id="3.40.50.1820">
    <property type="entry name" value="alpha/beta hydrolase"/>
    <property type="match status" value="1"/>
</dbReference>
<accession>A0A9W8GG36</accession>
<evidence type="ECO:0000313" key="5">
    <source>
        <dbReference type="Proteomes" id="UP001151516"/>
    </source>
</evidence>
<feature type="compositionally biased region" description="Pro residues" evidence="2">
    <location>
        <begin position="236"/>
        <end position="246"/>
    </location>
</feature>
<dbReference type="InterPro" id="IPR005645">
    <property type="entry name" value="FSH-like_dom"/>
</dbReference>
<dbReference type="GO" id="GO:0005737">
    <property type="term" value="C:cytoplasm"/>
    <property type="evidence" value="ECO:0007669"/>
    <property type="project" value="TreeGrafter"/>
</dbReference>
<feature type="domain" description="Serine hydrolase" evidence="3">
    <location>
        <begin position="3"/>
        <end position="211"/>
    </location>
</feature>
<keyword evidence="1" id="KW-0378">Hydrolase</keyword>
<dbReference type="InterPro" id="IPR029058">
    <property type="entry name" value="AB_hydrolase_fold"/>
</dbReference>
<dbReference type="GO" id="GO:0005634">
    <property type="term" value="C:nucleus"/>
    <property type="evidence" value="ECO:0007669"/>
    <property type="project" value="TreeGrafter"/>
</dbReference>
<dbReference type="GO" id="GO:0016787">
    <property type="term" value="F:hydrolase activity"/>
    <property type="evidence" value="ECO:0007669"/>
    <property type="project" value="UniProtKB-KW"/>
</dbReference>
<dbReference type="EMBL" id="JANBTX010000222">
    <property type="protein sequence ID" value="KAJ2684271.1"/>
    <property type="molecule type" value="Genomic_DNA"/>
</dbReference>
<evidence type="ECO:0000256" key="1">
    <source>
        <dbReference type="ARBA" id="ARBA00022801"/>
    </source>
</evidence>
<organism evidence="4 5">
    <name type="scientific">Coemansia spiralis</name>
    <dbReference type="NCBI Taxonomy" id="417178"/>
    <lineage>
        <taxon>Eukaryota</taxon>
        <taxon>Fungi</taxon>
        <taxon>Fungi incertae sedis</taxon>
        <taxon>Zoopagomycota</taxon>
        <taxon>Kickxellomycotina</taxon>
        <taxon>Kickxellomycetes</taxon>
        <taxon>Kickxellales</taxon>
        <taxon>Kickxellaceae</taxon>
        <taxon>Coemansia</taxon>
    </lineage>
</organism>
<dbReference type="SUPFAM" id="SSF53474">
    <property type="entry name" value="alpha/beta-Hydrolases"/>
    <property type="match status" value="1"/>
</dbReference>
<name>A0A9W8GG36_9FUNG</name>
<dbReference type="AlphaFoldDB" id="A0A9W8GG36"/>
<reference evidence="4" key="1">
    <citation type="submission" date="2022-07" db="EMBL/GenBank/DDBJ databases">
        <title>Phylogenomic reconstructions and comparative analyses of Kickxellomycotina fungi.</title>
        <authorList>
            <person name="Reynolds N.K."/>
            <person name="Stajich J.E."/>
            <person name="Barry K."/>
            <person name="Grigoriev I.V."/>
            <person name="Crous P."/>
            <person name="Smith M.E."/>
        </authorList>
    </citation>
    <scope>NUCLEOTIDE SEQUENCE</scope>
    <source>
        <strain evidence="4">CBS 109367</strain>
    </source>
</reference>
<sequence>MSRPKILCLHGFGESADLFKIRSRNFRSIVGEHAELVYPDAPIDVGSLRDALEDSSESSGNQDFVNLSWWWTRRGGKTIELRGFTKTMEYIGKILNEQGPFDGILGFSQGGCLAVVIAALLEGRDGPAFGIEVNHPPIKFLVVAGAFETEAPQYQYIYDKPLASTPSMHMMGTYDTVVGIAKPRQLLKMFENPVVFEFDGGHFIPQTPKCVRTMTEFLVPHIPGLQPKPSTDIVPEHPPTPPLESV</sequence>
<evidence type="ECO:0000259" key="3">
    <source>
        <dbReference type="Pfam" id="PF03959"/>
    </source>
</evidence>
<dbReference type="PANTHER" id="PTHR48070">
    <property type="entry name" value="ESTERASE OVCA2"/>
    <property type="match status" value="1"/>
</dbReference>
<gene>
    <name evidence="4" type="ORF">IWW39_005009</name>
</gene>
<evidence type="ECO:0000313" key="4">
    <source>
        <dbReference type="EMBL" id="KAJ2684271.1"/>
    </source>
</evidence>
<proteinExistence type="predicted"/>
<protein>
    <recommendedName>
        <fullName evidence="3">Serine hydrolase domain-containing protein</fullName>
    </recommendedName>
</protein>
<dbReference type="Proteomes" id="UP001151516">
    <property type="component" value="Unassembled WGS sequence"/>
</dbReference>
<comment type="caution">
    <text evidence="4">The sequence shown here is derived from an EMBL/GenBank/DDBJ whole genome shotgun (WGS) entry which is preliminary data.</text>
</comment>
<evidence type="ECO:0000256" key="2">
    <source>
        <dbReference type="SAM" id="MobiDB-lite"/>
    </source>
</evidence>
<dbReference type="InterPro" id="IPR050593">
    <property type="entry name" value="LovG"/>
</dbReference>
<dbReference type="Pfam" id="PF03959">
    <property type="entry name" value="FSH1"/>
    <property type="match status" value="1"/>
</dbReference>
<feature type="region of interest" description="Disordered" evidence="2">
    <location>
        <begin position="226"/>
        <end position="246"/>
    </location>
</feature>
<dbReference type="PANTHER" id="PTHR48070:SF6">
    <property type="entry name" value="ESTERASE OVCA2"/>
    <property type="match status" value="1"/>
</dbReference>
<dbReference type="OrthoDB" id="2094269at2759"/>